<dbReference type="InterPro" id="IPR010854">
    <property type="entry name" value="YdgH/BhsA/McbA-like_dom"/>
</dbReference>
<dbReference type="OrthoDB" id="6540189at2"/>
<dbReference type="PANTHER" id="PTHR34156">
    <property type="entry name" value="OUTER MEMBRANE PROTEIN-RELATED-RELATED"/>
    <property type="match status" value="1"/>
</dbReference>
<accession>A0A1V9DDD8</accession>
<dbReference type="SUPFAM" id="SSF159871">
    <property type="entry name" value="YdgH-like"/>
    <property type="match status" value="1"/>
</dbReference>
<reference evidence="4 5" key="1">
    <citation type="submission" date="2017-02" db="EMBL/GenBank/DDBJ databases">
        <title>Whole genome shotgun sequence of Pantoea agglomerans strain AS1 isolated from a cycad, Zamia floridana in Central Florida, USA.</title>
        <authorList>
            <person name="Lata P."/>
            <person name="Govindarajan S."/>
            <person name="Qi F."/>
            <person name="Li J.-L."/>
            <person name="Maurya S.K."/>
            <person name="Sahoo M.K."/>
        </authorList>
    </citation>
    <scope>NUCLEOTIDE SEQUENCE [LARGE SCALE GENOMIC DNA]</scope>
    <source>
        <strain evidence="4 5">AS1</strain>
    </source>
</reference>
<dbReference type="Pfam" id="PF07338">
    <property type="entry name" value="YdgH_BhsA-like"/>
    <property type="match status" value="1"/>
</dbReference>
<dbReference type="RefSeq" id="WP_081140734.1">
    <property type="nucleotide sequence ID" value="NZ_MWUE01000025.1"/>
</dbReference>
<keyword evidence="5" id="KW-1185">Reference proteome</keyword>
<sequence length="87" mass="9152">MKVKTTIATLSILSALSFGAFAAESINAQQAQNLQSIGSVSVSGVAGSPMQIKEELNAKAEQQGASAYRVIEAYNNGNYHATAELYK</sequence>
<evidence type="ECO:0000256" key="2">
    <source>
        <dbReference type="SAM" id="SignalP"/>
    </source>
</evidence>
<evidence type="ECO:0000313" key="5">
    <source>
        <dbReference type="Proteomes" id="UP000192769"/>
    </source>
</evidence>
<feature type="signal peptide" evidence="2">
    <location>
        <begin position="1"/>
        <end position="22"/>
    </location>
</feature>
<organism evidence="4 5">
    <name type="scientific">Pantoea latae</name>
    <dbReference type="NCBI Taxonomy" id="1964541"/>
    <lineage>
        <taxon>Bacteria</taxon>
        <taxon>Pseudomonadati</taxon>
        <taxon>Pseudomonadota</taxon>
        <taxon>Gammaproteobacteria</taxon>
        <taxon>Enterobacterales</taxon>
        <taxon>Erwiniaceae</taxon>
        <taxon>Pantoea</taxon>
    </lineage>
</organism>
<dbReference type="InterPro" id="IPR051096">
    <property type="entry name" value="BhsA/McbA_stress_biofilm_assoc"/>
</dbReference>
<dbReference type="InterPro" id="IPR036275">
    <property type="entry name" value="YdgH-like_sf"/>
</dbReference>
<dbReference type="InterPro" id="IPR025543">
    <property type="entry name" value="Dodecin-like"/>
</dbReference>
<keyword evidence="1 2" id="KW-0732">Signal</keyword>
<dbReference type="Proteomes" id="UP000192769">
    <property type="component" value="Unassembled WGS sequence"/>
</dbReference>
<evidence type="ECO:0000313" key="4">
    <source>
        <dbReference type="EMBL" id="OQP31806.1"/>
    </source>
</evidence>
<protein>
    <recommendedName>
        <fullName evidence="3">YdgH/BhsA/McbA-like domain-containing protein</fullName>
    </recommendedName>
</protein>
<evidence type="ECO:0000256" key="1">
    <source>
        <dbReference type="ARBA" id="ARBA00022729"/>
    </source>
</evidence>
<dbReference type="EMBL" id="MWUE01000025">
    <property type="protein sequence ID" value="OQP31806.1"/>
    <property type="molecule type" value="Genomic_DNA"/>
</dbReference>
<feature type="chain" id="PRO_5012054121" description="YdgH/BhsA/McbA-like domain-containing protein" evidence="2">
    <location>
        <begin position="23"/>
        <end position="87"/>
    </location>
</feature>
<dbReference type="Gene3D" id="3.30.1660.10">
    <property type="entry name" value="Flavin-binding protein dodecin"/>
    <property type="match status" value="1"/>
</dbReference>
<feature type="domain" description="YdgH/BhsA/McbA-like" evidence="3">
    <location>
        <begin position="34"/>
        <end position="87"/>
    </location>
</feature>
<evidence type="ECO:0000259" key="3">
    <source>
        <dbReference type="Pfam" id="PF07338"/>
    </source>
</evidence>
<comment type="caution">
    <text evidence="4">The sequence shown here is derived from an EMBL/GenBank/DDBJ whole genome shotgun (WGS) entry which is preliminary data.</text>
</comment>
<gene>
    <name evidence="4" type="ORF">B2J69_16495</name>
</gene>
<name>A0A1V9DDD8_9GAMM</name>
<dbReference type="InterPro" id="IPR047775">
    <property type="entry name" value="Stress_YhcN-like"/>
</dbReference>
<proteinExistence type="predicted"/>
<dbReference type="AlphaFoldDB" id="A0A1V9DDD8"/>
<dbReference type="PANTHER" id="PTHR34156:SF5">
    <property type="entry name" value="OUTER MEMBRANE PROTEIN"/>
    <property type="match status" value="1"/>
</dbReference>
<dbReference type="NCBIfam" id="NF033776">
    <property type="entry name" value="stress_YhcN"/>
    <property type="match status" value="1"/>
</dbReference>